<dbReference type="Pfam" id="PF13442">
    <property type="entry name" value="Cytochrome_CBB3"/>
    <property type="match status" value="1"/>
</dbReference>
<evidence type="ECO:0000256" key="7">
    <source>
        <dbReference type="ARBA" id="ARBA00022982"/>
    </source>
</evidence>
<dbReference type="PANTHER" id="PTHR34688">
    <property type="entry name" value="CYTOCHROME C6, CHLOROPLASTIC"/>
    <property type="match status" value="1"/>
</dbReference>
<evidence type="ECO:0000256" key="3">
    <source>
        <dbReference type="ARBA" id="ARBA00009650"/>
    </source>
</evidence>
<evidence type="ECO:0000256" key="13">
    <source>
        <dbReference type="PROSITE-ProRule" id="PRU00433"/>
    </source>
</evidence>
<keyword evidence="7" id="KW-0249">Electron transport</keyword>
<keyword evidence="4" id="KW-0813">Transport</keyword>
<evidence type="ECO:0000256" key="11">
    <source>
        <dbReference type="ARBA" id="ARBA00031247"/>
    </source>
</evidence>
<evidence type="ECO:0000256" key="14">
    <source>
        <dbReference type="SAM" id="SignalP"/>
    </source>
</evidence>
<dbReference type="Gene3D" id="1.10.760.10">
    <property type="entry name" value="Cytochrome c-like domain"/>
    <property type="match status" value="1"/>
</dbReference>
<dbReference type="GO" id="GO:0009055">
    <property type="term" value="F:electron transfer activity"/>
    <property type="evidence" value="ECO:0007669"/>
    <property type="project" value="InterPro"/>
</dbReference>
<evidence type="ECO:0000256" key="6">
    <source>
        <dbReference type="ARBA" id="ARBA00022723"/>
    </source>
</evidence>
<evidence type="ECO:0000256" key="8">
    <source>
        <dbReference type="ARBA" id="ARBA00023004"/>
    </source>
</evidence>
<protein>
    <recommendedName>
        <fullName evidence="12">Cytochrome c-553</fullName>
    </recommendedName>
    <alternativeName>
        <fullName evidence="11">Cytochrome c553</fullName>
    </alternativeName>
    <alternativeName>
        <fullName evidence="10">Soluble cytochrome f</fullName>
    </alternativeName>
</protein>
<dbReference type="PRINTS" id="PR00605">
    <property type="entry name" value="CYTCHROMECIC"/>
</dbReference>
<dbReference type="InterPro" id="IPR036909">
    <property type="entry name" value="Cyt_c-like_dom_sf"/>
</dbReference>
<dbReference type="InterPro" id="IPR023655">
    <property type="entry name" value="Cyt_C6"/>
</dbReference>
<reference evidence="16" key="2">
    <citation type="submission" date="2019-04" db="EMBL/GenBank/DDBJ databases">
        <authorList>
            <person name="Pasella M."/>
        </authorList>
    </citation>
    <scope>NUCLEOTIDE SEQUENCE</scope>
    <source>
        <strain evidence="16">PD2933</strain>
    </source>
</reference>
<dbReference type="PANTHER" id="PTHR34688:SF2">
    <property type="entry name" value="CYTOCHROME C6, CHLOROPLASTIC"/>
    <property type="match status" value="1"/>
</dbReference>
<feature type="chain" id="PRO_5020041572" description="Cytochrome c-553" evidence="14">
    <location>
        <begin position="25"/>
        <end position="112"/>
    </location>
</feature>
<feature type="domain" description="Cytochrome c" evidence="15">
    <location>
        <begin position="27"/>
        <end position="107"/>
    </location>
</feature>
<dbReference type="EMBL" id="MK814609">
    <property type="protein sequence ID" value="QCI04290.1"/>
    <property type="molecule type" value="Genomic_DNA"/>
</dbReference>
<evidence type="ECO:0000313" key="16">
    <source>
        <dbReference type="EMBL" id="QCI04290.1"/>
    </source>
</evidence>
<dbReference type="GO" id="GO:0020037">
    <property type="term" value="F:heme binding"/>
    <property type="evidence" value="ECO:0007669"/>
    <property type="project" value="InterPro"/>
</dbReference>
<evidence type="ECO:0000256" key="10">
    <source>
        <dbReference type="ARBA" id="ARBA00030448"/>
    </source>
</evidence>
<organism evidence="16">
    <name type="scientific">Anotrichium furcellatum</name>
    <dbReference type="NCBI Taxonomy" id="41999"/>
    <lineage>
        <taxon>Eukaryota</taxon>
        <taxon>Rhodophyta</taxon>
        <taxon>Florideophyceae</taxon>
        <taxon>Rhodymeniophycidae</taxon>
        <taxon>Ceramiales</taxon>
        <taxon>Ceramiaceae</taxon>
        <taxon>Anotrichium</taxon>
    </lineage>
</organism>
<reference evidence="16" key="1">
    <citation type="journal article" date="2019" name="Mol. Phylogenet. Evol.">
        <title>Morphological evolution and classification of the red algal order Ceramiales inferred using plastid phylogenomics.</title>
        <authorList>
            <person name="Diaz-Tapia P."/>
            <person name="Pasella M.M."/>
            <person name="Verbruggen H."/>
            <person name="Maggs C.A."/>
        </authorList>
    </citation>
    <scope>NUCLEOTIDE SEQUENCE</scope>
    <source>
        <strain evidence="16">PD2933</strain>
    </source>
</reference>
<feature type="signal peptide" evidence="14">
    <location>
        <begin position="1"/>
        <end position="24"/>
    </location>
</feature>
<dbReference type="PROSITE" id="PS51007">
    <property type="entry name" value="CYTC"/>
    <property type="match status" value="1"/>
</dbReference>
<evidence type="ECO:0000256" key="4">
    <source>
        <dbReference type="ARBA" id="ARBA00022448"/>
    </source>
</evidence>
<keyword evidence="9" id="KW-0793">Thylakoid</keyword>
<sequence length="112" mass="12132">MKILYKFLIICLIVLSFNCKYASAQDFDLGAGEAIFINNCAVCHPGGKNVINAEKTLELEALKANAKATVSAIQTQVTNGNNSMPAFGGRLSEEEIFNVANFVLNQANTDSW</sequence>
<dbReference type="SUPFAM" id="SSF46626">
    <property type="entry name" value="Cytochrome c"/>
    <property type="match status" value="1"/>
</dbReference>
<keyword evidence="16" id="KW-0934">Plastid</keyword>
<comment type="similarity">
    <text evidence="3">Belongs to the cytochrome c family. PetJ subfamily.</text>
</comment>
<keyword evidence="5 13" id="KW-0349">Heme</keyword>
<evidence type="ECO:0000259" key="15">
    <source>
        <dbReference type="PROSITE" id="PS51007"/>
    </source>
</evidence>
<name>A0A4D6WPY2_9FLOR</name>
<geneLocation type="plastid" evidence="16"/>
<comment type="subcellular location">
    <subcellularLocation>
        <location evidence="2">Plastid</location>
        <location evidence="2">Chloroplast thylakoid lumen</location>
    </subcellularLocation>
</comment>
<gene>
    <name evidence="16" type="primary">petJ</name>
</gene>
<comment type="function">
    <text evidence="1">Functions as an electron carrier between membrane-bound cytochrome b6-f and photosystem I in oxygenic photosynthesis.</text>
</comment>
<evidence type="ECO:0000256" key="1">
    <source>
        <dbReference type="ARBA" id="ARBA00002347"/>
    </source>
</evidence>
<evidence type="ECO:0000256" key="2">
    <source>
        <dbReference type="ARBA" id="ARBA00004456"/>
    </source>
</evidence>
<keyword evidence="6 13" id="KW-0479">Metal-binding</keyword>
<dbReference type="GO" id="GO:0005506">
    <property type="term" value="F:iron ion binding"/>
    <property type="evidence" value="ECO:0007669"/>
    <property type="project" value="InterPro"/>
</dbReference>
<dbReference type="InterPro" id="IPR008168">
    <property type="entry name" value="Cyt_C_IC"/>
</dbReference>
<evidence type="ECO:0000256" key="9">
    <source>
        <dbReference type="ARBA" id="ARBA00023078"/>
    </source>
</evidence>
<dbReference type="GO" id="GO:0009543">
    <property type="term" value="C:chloroplast thylakoid lumen"/>
    <property type="evidence" value="ECO:0007669"/>
    <property type="project" value="UniProtKB-SubCell"/>
</dbReference>
<dbReference type="AlphaFoldDB" id="A0A4D6WPY2"/>
<evidence type="ECO:0000256" key="5">
    <source>
        <dbReference type="ARBA" id="ARBA00022617"/>
    </source>
</evidence>
<evidence type="ECO:0000256" key="12">
    <source>
        <dbReference type="ARBA" id="ARBA00033211"/>
    </source>
</evidence>
<keyword evidence="8 13" id="KW-0408">Iron</keyword>
<accession>A0A4D6WPY2</accession>
<dbReference type="InterPro" id="IPR009056">
    <property type="entry name" value="Cyt_c-like_dom"/>
</dbReference>
<keyword evidence="14" id="KW-0732">Signal</keyword>
<proteinExistence type="inferred from homology"/>